<dbReference type="OrthoDB" id="1301679at2759"/>
<dbReference type="Proteomes" id="UP001153076">
    <property type="component" value="Unassembled WGS sequence"/>
</dbReference>
<protein>
    <recommendedName>
        <fullName evidence="4">Transposase</fullName>
    </recommendedName>
</protein>
<evidence type="ECO:0008006" key="4">
    <source>
        <dbReference type="Google" id="ProtNLM"/>
    </source>
</evidence>
<proteinExistence type="predicted"/>
<comment type="caution">
    <text evidence="2">The sequence shown here is derived from an EMBL/GenBank/DDBJ whole genome shotgun (WGS) entry which is preliminary data.</text>
</comment>
<sequence>MMIDAYTVFYNDDMEVYREHVLEHMHVLWTNWRADLKRYNITKPGRSLRQALDHVPSGLDKYEWEWLVKEIYSKDPHKKASARNSANRSYYKKDRLHRTGSKPYRQVAWELDEIRDVMEKDPSLSQMEVLGLGGGVKPKDVRGSYSTRAELEVELNVTRRKNEVLIDHLATVEAENEKLQNRVEPVETEMMKIKDLVFQQFNTRPPSTACDGHETRGT</sequence>
<name>A0A9Q1JY22_9CARY</name>
<dbReference type="EMBL" id="JAKOGI010000569">
    <property type="protein sequence ID" value="KAJ8432978.1"/>
    <property type="molecule type" value="Genomic_DNA"/>
</dbReference>
<organism evidence="2 3">
    <name type="scientific">Carnegiea gigantea</name>
    <dbReference type="NCBI Taxonomy" id="171969"/>
    <lineage>
        <taxon>Eukaryota</taxon>
        <taxon>Viridiplantae</taxon>
        <taxon>Streptophyta</taxon>
        <taxon>Embryophyta</taxon>
        <taxon>Tracheophyta</taxon>
        <taxon>Spermatophyta</taxon>
        <taxon>Magnoliopsida</taxon>
        <taxon>eudicotyledons</taxon>
        <taxon>Gunneridae</taxon>
        <taxon>Pentapetalae</taxon>
        <taxon>Caryophyllales</taxon>
        <taxon>Cactineae</taxon>
        <taxon>Cactaceae</taxon>
        <taxon>Cactoideae</taxon>
        <taxon>Echinocereeae</taxon>
        <taxon>Carnegiea</taxon>
    </lineage>
</organism>
<reference evidence="2" key="1">
    <citation type="submission" date="2022-04" db="EMBL/GenBank/DDBJ databases">
        <title>Carnegiea gigantea Genome sequencing and assembly v2.</title>
        <authorList>
            <person name="Copetti D."/>
            <person name="Sanderson M.J."/>
            <person name="Burquez A."/>
            <person name="Wojciechowski M.F."/>
        </authorList>
    </citation>
    <scope>NUCLEOTIDE SEQUENCE</scope>
    <source>
        <strain evidence="2">SGP5-SGP5p</strain>
        <tissue evidence="2">Aerial part</tissue>
    </source>
</reference>
<accession>A0A9Q1JY22</accession>
<evidence type="ECO:0000256" key="1">
    <source>
        <dbReference type="SAM" id="Coils"/>
    </source>
</evidence>
<gene>
    <name evidence="2" type="ORF">Cgig2_022622</name>
</gene>
<keyword evidence="1" id="KW-0175">Coiled coil</keyword>
<dbReference type="PANTHER" id="PTHR33499:SF40">
    <property type="entry name" value="TRANSPOSASE-ASSOCIATED DOMAIN-CONTAINING PROTEIN"/>
    <property type="match status" value="1"/>
</dbReference>
<keyword evidence="3" id="KW-1185">Reference proteome</keyword>
<feature type="coiled-coil region" evidence="1">
    <location>
        <begin position="162"/>
        <end position="189"/>
    </location>
</feature>
<dbReference type="AlphaFoldDB" id="A0A9Q1JY22"/>
<evidence type="ECO:0000313" key="3">
    <source>
        <dbReference type="Proteomes" id="UP001153076"/>
    </source>
</evidence>
<evidence type="ECO:0000313" key="2">
    <source>
        <dbReference type="EMBL" id="KAJ8432978.1"/>
    </source>
</evidence>
<dbReference type="PANTHER" id="PTHR33499">
    <property type="entry name" value="OS12G0282400 PROTEIN-RELATED"/>
    <property type="match status" value="1"/>
</dbReference>